<reference evidence="5 6" key="1">
    <citation type="submission" date="2017-01" db="EMBL/GenBank/DDBJ databases">
        <title>Novel large sulfur bacteria in the metagenomes of groundwater-fed chemosynthetic microbial mats in the Lake Huron basin.</title>
        <authorList>
            <person name="Sharrar A.M."/>
            <person name="Flood B.E."/>
            <person name="Bailey J.V."/>
            <person name="Jones D.S."/>
            <person name="Biddanda B."/>
            <person name="Ruberg S.A."/>
            <person name="Marcus D.N."/>
            <person name="Dick G.J."/>
        </authorList>
    </citation>
    <scope>NUCLEOTIDE SEQUENCE [LARGE SCALE GENOMIC DNA]</scope>
    <source>
        <strain evidence="5">A8</strain>
    </source>
</reference>
<evidence type="ECO:0000256" key="2">
    <source>
        <dbReference type="ARBA" id="ARBA00022679"/>
    </source>
</evidence>
<dbReference type="EMBL" id="MTEJ01000014">
    <property type="protein sequence ID" value="OQX15430.1"/>
    <property type="molecule type" value="Genomic_DNA"/>
</dbReference>
<keyword evidence="3" id="KW-0663">Pyridoxal phosphate</keyword>
<gene>
    <name evidence="5" type="ORF">BWK73_06730</name>
</gene>
<dbReference type="InterPro" id="IPR004839">
    <property type="entry name" value="Aminotransferase_I/II_large"/>
</dbReference>
<dbReference type="Pfam" id="PF00155">
    <property type="entry name" value="Aminotran_1_2"/>
    <property type="match status" value="1"/>
</dbReference>
<dbReference type="Gene3D" id="3.40.640.10">
    <property type="entry name" value="Type I PLP-dependent aspartate aminotransferase-like (Major domain)"/>
    <property type="match status" value="1"/>
</dbReference>
<dbReference type="SUPFAM" id="SSF53383">
    <property type="entry name" value="PLP-dependent transferases"/>
    <property type="match status" value="1"/>
</dbReference>
<evidence type="ECO:0000256" key="3">
    <source>
        <dbReference type="ARBA" id="ARBA00022898"/>
    </source>
</evidence>
<dbReference type="GO" id="GO:0030170">
    <property type="term" value="F:pyridoxal phosphate binding"/>
    <property type="evidence" value="ECO:0007669"/>
    <property type="project" value="InterPro"/>
</dbReference>
<evidence type="ECO:0000313" key="6">
    <source>
        <dbReference type="Proteomes" id="UP000192491"/>
    </source>
</evidence>
<organism evidence="5 6">
    <name type="scientific">Thiothrix lacustris</name>
    <dbReference type="NCBI Taxonomy" id="525917"/>
    <lineage>
        <taxon>Bacteria</taxon>
        <taxon>Pseudomonadati</taxon>
        <taxon>Pseudomonadota</taxon>
        <taxon>Gammaproteobacteria</taxon>
        <taxon>Thiotrichales</taxon>
        <taxon>Thiotrichaceae</taxon>
        <taxon>Thiothrix</taxon>
    </lineage>
</organism>
<name>A0A1Y1QWF4_9GAMM</name>
<dbReference type="AlphaFoldDB" id="A0A1Y1QWF4"/>
<dbReference type="Proteomes" id="UP000192491">
    <property type="component" value="Unassembled WGS sequence"/>
</dbReference>
<evidence type="ECO:0000259" key="4">
    <source>
        <dbReference type="Pfam" id="PF00155"/>
    </source>
</evidence>
<comment type="cofactor">
    <cofactor evidence="1">
        <name>pyridoxal 5'-phosphate</name>
        <dbReference type="ChEBI" id="CHEBI:597326"/>
    </cofactor>
</comment>
<dbReference type="InterPro" id="IPR015421">
    <property type="entry name" value="PyrdxlP-dep_Trfase_major"/>
</dbReference>
<dbReference type="InterPro" id="IPR015424">
    <property type="entry name" value="PyrdxlP-dep_Trfase"/>
</dbReference>
<dbReference type="GO" id="GO:0008710">
    <property type="term" value="F:8-amino-7-oxononanoate synthase activity"/>
    <property type="evidence" value="ECO:0007669"/>
    <property type="project" value="TreeGrafter"/>
</dbReference>
<accession>A0A1Y1QWF4</accession>
<comment type="caution">
    <text evidence="5">The sequence shown here is derived from an EMBL/GenBank/DDBJ whole genome shotgun (WGS) entry which is preliminary data.</text>
</comment>
<dbReference type="PANTHER" id="PTHR13693:SF100">
    <property type="entry name" value="8-AMINO-7-OXONONANOATE SYNTHASE"/>
    <property type="match status" value="1"/>
</dbReference>
<keyword evidence="2" id="KW-0808">Transferase</keyword>
<dbReference type="GO" id="GO:0009102">
    <property type="term" value="P:biotin biosynthetic process"/>
    <property type="evidence" value="ECO:0007669"/>
    <property type="project" value="TreeGrafter"/>
</dbReference>
<proteinExistence type="predicted"/>
<feature type="domain" description="Aminotransferase class I/classII large" evidence="4">
    <location>
        <begin position="39"/>
        <end position="345"/>
    </location>
</feature>
<dbReference type="InterPro" id="IPR050087">
    <property type="entry name" value="AON_synthase_class-II"/>
</dbReference>
<evidence type="ECO:0000256" key="1">
    <source>
        <dbReference type="ARBA" id="ARBA00001933"/>
    </source>
</evidence>
<dbReference type="PANTHER" id="PTHR13693">
    <property type="entry name" value="CLASS II AMINOTRANSFERASE/8-AMINO-7-OXONONANOATE SYNTHASE"/>
    <property type="match status" value="1"/>
</dbReference>
<evidence type="ECO:0000313" key="5">
    <source>
        <dbReference type="EMBL" id="OQX15430.1"/>
    </source>
</evidence>
<protein>
    <recommendedName>
        <fullName evidence="4">Aminotransferase class I/classII large domain-containing protein</fullName>
    </recommendedName>
</protein>
<dbReference type="Gene3D" id="3.90.1150.10">
    <property type="entry name" value="Aspartate Aminotransferase, domain 1"/>
    <property type="match status" value="1"/>
</dbReference>
<dbReference type="InterPro" id="IPR015422">
    <property type="entry name" value="PyrdxlP-dep_Trfase_small"/>
</dbReference>
<sequence length="369" mass="40067">MLDFTSALYLDMRHPHATLAPWQQLTTGHPAAFESSPAEEQAAQAIAQLLGCEQAVLGASTLHIFWDLFHSLSQDHISVYLDDGTYPIVRWAVAQVATNRVPVMGFRKHDVAALEYRLTHSPHPARRPVVVCDGLDPASGRPAPLERYLALVKAVGGYLVIDDTQALGVLGQRPSTTIPYGTGGGGTAAWYGLRDPALIIGASLAKGFGVPIAVLAGSQPCLARLTRDSLIRVHCSPPSAATWAATNHALGMNERRGDWLRKRLLQNVRRFRDVLVQAGLRVDGGFFPVQTPRLGTQAQQIHERLQAEGIRTVLHRERGGSPAQLSFLINAAQTPQDIDHAAERLAAITTHNVPQRGRKVRNHGQVTGL</sequence>